<gene>
    <name evidence="1" type="ORF">E2C01_046225</name>
</gene>
<sequence>MQVSSLPSVSRIPAASIFSHLTPRDRKSTRRSCEMPRMFPRGSFTNPELLRNLNPQYWWIYWEAATHSTAHDSCVCSLPVH</sequence>
<reference evidence="1 2" key="1">
    <citation type="submission" date="2019-05" db="EMBL/GenBank/DDBJ databases">
        <title>Another draft genome of Portunus trituberculatus and its Hox gene families provides insights of decapod evolution.</title>
        <authorList>
            <person name="Jeong J.-H."/>
            <person name="Song I."/>
            <person name="Kim S."/>
            <person name="Choi T."/>
            <person name="Kim D."/>
            <person name="Ryu S."/>
            <person name="Kim W."/>
        </authorList>
    </citation>
    <scope>NUCLEOTIDE SEQUENCE [LARGE SCALE GENOMIC DNA]</scope>
    <source>
        <tissue evidence="1">Muscle</tissue>
    </source>
</reference>
<dbReference type="AlphaFoldDB" id="A0A5B7G439"/>
<dbReference type="Proteomes" id="UP000324222">
    <property type="component" value="Unassembled WGS sequence"/>
</dbReference>
<evidence type="ECO:0000313" key="2">
    <source>
        <dbReference type="Proteomes" id="UP000324222"/>
    </source>
</evidence>
<proteinExistence type="predicted"/>
<protein>
    <submittedName>
        <fullName evidence="1">Uncharacterized protein</fullName>
    </submittedName>
</protein>
<dbReference type="EMBL" id="VSRR010010815">
    <property type="protein sequence ID" value="MPC52357.1"/>
    <property type="molecule type" value="Genomic_DNA"/>
</dbReference>
<accession>A0A5B7G439</accession>
<evidence type="ECO:0000313" key="1">
    <source>
        <dbReference type="EMBL" id="MPC52357.1"/>
    </source>
</evidence>
<keyword evidence="2" id="KW-1185">Reference proteome</keyword>
<comment type="caution">
    <text evidence="1">The sequence shown here is derived from an EMBL/GenBank/DDBJ whole genome shotgun (WGS) entry which is preliminary data.</text>
</comment>
<name>A0A5B7G439_PORTR</name>
<organism evidence="1 2">
    <name type="scientific">Portunus trituberculatus</name>
    <name type="common">Swimming crab</name>
    <name type="synonym">Neptunus trituberculatus</name>
    <dbReference type="NCBI Taxonomy" id="210409"/>
    <lineage>
        <taxon>Eukaryota</taxon>
        <taxon>Metazoa</taxon>
        <taxon>Ecdysozoa</taxon>
        <taxon>Arthropoda</taxon>
        <taxon>Crustacea</taxon>
        <taxon>Multicrustacea</taxon>
        <taxon>Malacostraca</taxon>
        <taxon>Eumalacostraca</taxon>
        <taxon>Eucarida</taxon>
        <taxon>Decapoda</taxon>
        <taxon>Pleocyemata</taxon>
        <taxon>Brachyura</taxon>
        <taxon>Eubrachyura</taxon>
        <taxon>Portunoidea</taxon>
        <taxon>Portunidae</taxon>
        <taxon>Portuninae</taxon>
        <taxon>Portunus</taxon>
    </lineage>
</organism>